<feature type="non-terminal residue" evidence="1">
    <location>
        <position position="1"/>
    </location>
</feature>
<dbReference type="AlphaFoldDB" id="X1KZ71"/>
<name>X1KZ71_9ZZZZ</name>
<sequence length="38" mass="4525">GGYNLGKEKKLILLRKEGIKIKRRKKSRFFCYLSPKIN</sequence>
<dbReference type="EMBL" id="BARV01013170">
    <property type="protein sequence ID" value="GAI12387.1"/>
    <property type="molecule type" value="Genomic_DNA"/>
</dbReference>
<reference evidence="1" key="1">
    <citation type="journal article" date="2014" name="Front. Microbiol.">
        <title>High frequency of phylogenetically diverse reductive dehalogenase-homologous genes in deep subseafloor sedimentary metagenomes.</title>
        <authorList>
            <person name="Kawai M."/>
            <person name="Futagami T."/>
            <person name="Toyoda A."/>
            <person name="Takaki Y."/>
            <person name="Nishi S."/>
            <person name="Hori S."/>
            <person name="Arai W."/>
            <person name="Tsubouchi T."/>
            <person name="Morono Y."/>
            <person name="Uchiyama I."/>
            <person name="Ito T."/>
            <person name="Fujiyama A."/>
            <person name="Inagaki F."/>
            <person name="Takami H."/>
        </authorList>
    </citation>
    <scope>NUCLEOTIDE SEQUENCE</scope>
    <source>
        <strain evidence="1">Expedition CK06-06</strain>
    </source>
</reference>
<comment type="caution">
    <text evidence="1">The sequence shown here is derived from an EMBL/GenBank/DDBJ whole genome shotgun (WGS) entry which is preliminary data.</text>
</comment>
<proteinExistence type="predicted"/>
<protein>
    <submittedName>
        <fullName evidence="1">Uncharacterized protein</fullName>
    </submittedName>
</protein>
<evidence type="ECO:0000313" key="1">
    <source>
        <dbReference type="EMBL" id="GAI12387.1"/>
    </source>
</evidence>
<accession>X1KZ71</accession>
<gene>
    <name evidence="1" type="ORF">S06H3_23965</name>
</gene>
<organism evidence="1">
    <name type="scientific">marine sediment metagenome</name>
    <dbReference type="NCBI Taxonomy" id="412755"/>
    <lineage>
        <taxon>unclassified sequences</taxon>
        <taxon>metagenomes</taxon>
        <taxon>ecological metagenomes</taxon>
    </lineage>
</organism>